<organism evidence="1 2">
    <name type="scientific">Vermiconidia calcicola</name>
    <dbReference type="NCBI Taxonomy" id="1690605"/>
    <lineage>
        <taxon>Eukaryota</taxon>
        <taxon>Fungi</taxon>
        <taxon>Dikarya</taxon>
        <taxon>Ascomycota</taxon>
        <taxon>Pezizomycotina</taxon>
        <taxon>Dothideomycetes</taxon>
        <taxon>Dothideomycetidae</taxon>
        <taxon>Mycosphaerellales</taxon>
        <taxon>Extremaceae</taxon>
        <taxon>Vermiconidia</taxon>
    </lineage>
</organism>
<evidence type="ECO:0000313" key="2">
    <source>
        <dbReference type="Proteomes" id="UP001281147"/>
    </source>
</evidence>
<protein>
    <submittedName>
        <fullName evidence="1">RNA polymerase II mediator complex subunit</fullName>
    </submittedName>
</protein>
<name>A0ACC3MWQ2_9PEZI</name>
<sequence length="617" mass="68231">MGMASTTANSFSFQPWARNAGEEDSLKDTLARVHLERGHFRDITEASLQAEVVAEGALQLSESEDGEDEDEDEEETQKAKTKPTTREELYKTKHDMLDRVRAAEQEILMSLDFVSLLLSKDMPKQAATSMSPFLKEAVPIGSLGADVWQRMPVDRVREAQDELLATKVRMEGLQQSADSLLGAAHRLQDNVRRETEYWSQILSISEKGWNVCRIPGPQRRLGVRFGFSESSVEFSRRGIAALDPRSDGTIALERGVGSKPKALHAVLREDGKVIGSSKLPSIPSSEETTLEARIHYARDSLYDEELYHEMVRESRTLASFGVTMKDSAISIKSHPASKAGIEVAIDLVSLDDGSGLGPDVSNAEDGLAEATVLAARLLLSHAHRDKTKKRSDFPAPLSDKQRDERPPLPILRNVMAFAMHRSALDRLNAYVEVVASVLHAAKIENSLQRAQFELLGNVHVTNMGALTNALMRPWISGAQLQVQTPDATALKFVFRVESTLAYNNSFGSIFTLKIPTRDEGYRFDNLDDLTSATDVKLASALAKAMAETLIDDWTCNENEALLTKDAGIGEKNASMWVTFNSRKRLLSLSSFTTKVSWTDNGKTSETGFWDVCDAVQR</sequence>
<dbReference type="Proteomes" id="UP001281147">
    <property type="component" value="Unassembled WGS sequence"/>
</dbReference>
<evidence type="ECO:0000313" key="1">
    <source>
        <dbReference type="EMBL" id="KAK3705375.1"/>
    </source>
</evidence>
<keyword evidence="2" id="KW-1185">Reference proteome</keyword>
<reference evidence="1" key="1">
    <citation type="submission" date="2023-07" db="EMBL/GenBank/DDBJ databases">
        <title>Black Yeasts Isolated from many extreme environments.</title>
        <authorList>
            <person name="Coleine C."/>
            <person name="Stajich J.E."/>
            <person name="Selbmann L."/>
        </authorList>
    </citation>
    <scope>NUCLEOTIDE SEQUENCE</scope>
    <source>
        <strain evidence="1">CCFEE 5714</strain>
    </source>
</reference>
<accession>A0ACC3MWQ2</accession>
<gene>
    <name evidence="1" type="primary">SRB4_1</name>
    <name evidence="1" type="ORF">LTR37_013348</name>
</gene>
<proteinExistence type="predicted"/>
<dbReference type="EMBL" id="JAUTXU010000130">
    <property type="protein sequence ID" value="KAK3705375.1"/>
    <property type="molecule type" value="Genomic_DNA"/>
</dbReference>
<comment type="caution">
    <text evidence="1">The sequence shown here is derived from an EMBL/GenBank/DDBJ whole genome shotgun (WGS) entry which is preliminary data.</text>
</comment>